<reference evidence="4" key="1">
    <citation type="submission" date="2021-07" db="EMBL/GenBank/DDBJ databases">
        <title>Candidatus Kaistella beijingensis sp. nov. isolated from a municipal wastewater treatment plant is involved in sludge foaming.</title>
        <authorList>
            <person name="Song Y."/>
            <person name="Liu S.-J."/>
        </authorList>
    </citation>
    <scope>NUCLEOTIDE SEQUENCE</scope>
    <source>
        <strain evidence="4">DSM 43998</strain>
    </source>
</reference>
<comment type="similarity">
    <text evidence="1">Belongs to the bacterial solute-binding protein 8 family.</text>
</comment>
<dbReference type="PANTHER" id="PTHR30535:SF35">
    <property type="entry name" value="PERIPLASMIC BINDING PROTEIN"/>
    <property type="match status" value="1"/>
</dbReference>
<dbReference type="InterPro" id="IPR054828">
    <property type="entry name" value="Vit_B12_bind_prot"/>
</dbReference>
<keyword evidence="2" id="KW-0732">Signal</keyword>
<dbReference type="InterPro" id="IPR002491">
    <property type="entry name" value="ABC_transptr_periplasmic_BD"/>
</dbReference>
<dbReference type="PANTHER" id="PTHR30535">
    <property type="entry name" value="VITAMIN B12-BINDING PROTEIN"/>
    <property type="match status" value="1"/>
</dbReference>
<dbReference type="InterPro" id="IPR050902">
    <property type="entry name" value="ABC_Transporter_SBP"/>
</dbReference>
<protein>
    <submittedName>
        <fullName evidence="4">Helical backbone metal receptor</fullName>
    </submittedName>
</protein>
<evidence type="ECO:0000256" key="1">
    <source>
        <dbReference type="ARBA" id="ARBA00008814"/>
    </source>
</evidence>
<accession>A0ABX8S7V0</accession>
<organism evidence="4 5">
    <name type="scientific">Skermania pinensis</name>
    <dbReference type="NCBI Taxonomy" id="39122"/>
    <lineage>
        <taxon>Bacteria</taxon>
        <taxon>Bacillati</taxon>
        <taxon>Actinomycetota</taxon>
        <taxon>Actinomycetes</taxon>
        <taxon>Mycobacteriales</taxon>
        <taxon>Gordoniaceae</taxon>
        <taxon>Skermania</taxon>
    </lineage>
</organism>
<dbReference type="EMBL" id="CP079105">
    <property type="protein sequence ID" value="QXQ13938.1"/>
    <property type="molecule type" value="Genomic_DNA"/>
</dbReference>
<evidence type="ECO:0000259" key="3">
    <source>
        <dbReference type="PROSITE" id="PS50983"/>
    </source>
</evidence>
<evidence type="ECO:0000256" key="2">
    <source>
        <dbReference type="ARBA" id="ARBA00022729"/>
    </source>
</evidence>
<evidence type="ECO:0000313" key="5">
    <source>
        <dbReference type="Proteomes" id="UP000887023"/>
    </source>
</evidence>
<feature type="domain" description="Fe/B12 periplasmic-binding" evidence="3">
    <location>
        <begin position="17"/>
        <end position="253"/>
    </location>
</feature>
<name>A0ABX8S7V0_9ACTN</name>
<gene>
    <name evidence="4" type="ORF">KV203_00175</name>
</gene>
<dbReference type="Proteomes" id="UP000887023">
    <property type="component" value="Chromosome"/>
</dbReference>
<evidence type="ECO:0000313" key="4">
    <source>
        <dbReference type="EMBL" id="QXQ13938.1"/>
    </source>
</evidence>
<keyword evidence="4" id="KW-0675">Receptor</keyword>
<dbReference type="NCBIfam" id="NF038402">
    <property type="entry name" value="TroA_like"/>
    <property type="match status" value="1"/>
</dbReference>
<keyword evidence="5" id="KW-1185">Reference proteome</keyword>
<dbReference type="SUPFAM" id="SSF53807">
    <property type="entry name" value="Helical backbone' metal receptor"/>
    <property type="match status" value="1"/>
</dbReference>
<dbReference type="RefSeq" id="WP_066472159.1">
    <property type="nucleotide sequence ID" value="NZ_CBCRUZ010000006.1"/>
</dbReference>
<sequence length="253" mass="27790">MRDDLGAPFARSGPARRIVSLVPSLTESVAGTDPAALVGATDWCTHPADLAVPRVRGTKNPDLRAVLALAPDVVLANQEENRRRDVERLRAAGLAVWVTRIETLDQAFDSLRRMFAEALGWRVPDWLGAAERVWAGPAPDRGAVVVPVWRDPWMVVGRSTFTGDLLHRLGYRNVFADHPDRYPRLPLADLLSQSPDVVLLPDEPYPFAADDGPEAFAELPTVLVSGRDLTWYGPSLLGARERLSELPPGRGRI</sequence>
<dbReference type="Gene3D" id="3.40.50.1980">
    <property type="entry name" value="Nitrogenase molybdenum iron protein domain"/>
    <property type="match status" value="2"/>
</dbReference>
<dbReference type="Pfam" id="PF01497">
    <property type="entry name" value="Peripla_BP_2"/>
    <property type="match status" value="1"/>
</dbReference>
<proteinExistence type="inferred from homology"/>
<dbReference type="PROSITE" id="PS50983">
    <property type="entry name" value="FE_B12_PBP"/>
    <property type="match status" value="1"/>
</dbReference>